<sequence>METMTSIAPCALPDVWRHAAEGKTIASFDCFDTLLWRGVSAPSQVFCELAGKPPFSTQGYTAYHRVMAESLARRVRFEQKEVPEVTLSEVYQQLFPEPDDATRITACMACEQEAEASICFVVPAVIACMREARRLGMTIIVVSDTYFNAGQLRALIASVSPEADELVDRIFCSSDYRTMKKYQLWHRVLDELYAAPETIVHLGDNRVADILMPSKLGIACLWLDRYAGAAMTVLRRRECATRLIFSGVEETRSVWTLYDGLDCRTQAERSNWHDELGWHFLGPVVFAFAKTLADEFAGQTHGIDQPTVRFGFLMRDAHLLREAADIVAPHEPHPSLHISRKTAFSASFDSDDAILHFVKLGRLEYRLSSAQCGVCLLLNEVEKARLAEAFMAKEDTTGAMREFFSPQMLDAIKTRSKAFRARLIRHIVAQTGLKRGDTLCLVDTGYNGTIQYLLHDVLRKEMNVTVIGRYLIYRQNLRLHGRASGLIDESWLDHGLIHTLSQSGLSYLEALCAGAGGCVVDYAQNGRSVCNAEMVCRSPWIDACQRMALMFVNQVCASSASELPKLTRSRLRESALTNISAMLFFPSECELSEISQMQGEVNLGADICHSLCDPEKGLSGLRRRGLLYMTGGGEFRSNWPFELRYAGADQLALYMACFRNGLRMTEPAFSYRHITLPLTFAFEADVARRCVPAHATYDGYYTAVFPLSQGKVYVEIGAVAQWLQIESVTSFPAEAYGYISESSGPQLRFESTDYIFDDVTRHGNGLLECDHAAVMTFAPIPEGTSDYIRLVFRPITLRDDPQLTAWPADQQLVAVNGVDSHCGGKDKSAPIPSYAALIDAKLAAIGSVLNTAVYTGL</sequence>
<dbReference type="Gene3D" id="3.40.50.1000">
    <property type="entry name" value="HAD superfamily/HAD-like"/>
    <property type="match status" value="1"/>
</dbReference>
<evidence type="ECO:0000313" key="2">
    <source>
        <dbReference type="Proteomes" id="UP000001890"/>
    </source>
</evidence>
<accession>D2UAJ2</accession>
<dbReference type="SUPFAM" id="SSF56784">
    <property type="entry name" value="HAD-like"/>
    <property type="match status" value="1"/>
</dbReference>
<dbReference type="GeneID" id="57876813"/>
<dbReference type="RefSeq" id="WP_012916017.1">
    <property type="nucleotide sequence ID" value="NC_013722.1"/>
</dbReference>
<reference evidence="1 2" key="1">
    <citation type="journal article" date="2009" name="BMC Genomics">
        <title>The complete genome sequence of Xanthomonas albilineans provides new insights into the reductive genome evolution of the xylem-limited Xanthomonadaceae.</title>
        <authorList>
            <person name="Pieretti I."/>
            <person name="Royer M."/>
            <person name="Barbe V."/>
            <person name="Carrere S."/>
            <person name="Koebnik R."/>
            <person name="Cociancich S."/>
            <person name="Couloux A."/>
            <person name="Darrasse A."/>
            <person name="Gouzy J."/>
            <person name="Jacques M.A."/>
            <person name="Lauber E."/>
            <person name="Manceau C."/>
            <person name="Mangenot S."/>
            <person name="Poussier S."/>
            <person name="Segurens B."/>
            <person name="Szurek B."/>
            <person name="Verdier V."/>
            <person name="Arlat M."/>
            <person name="Rott P."/>
        </authorList>
    </citation>
    <scope>NUCLEOTIDE SEQUENCE [LARGE SCALE GENOMIC DNA]</scope>
    <source>
        <strain evidence="2">GPE PC73 / CFBP 7063</strain>
    </source>
</reference>
<gene>
    <name evidence="1" type="primary">xapK</name>
    <name evidence="1" type="ordered locus">XALc_1509</name>
</gene>
<dbReference type="AlphaFoldDB" id="D2UAJ2"/>
<dbReference type="eggNOG" id="COG5610">
    <property type="taxonomic scope" value="Bacteria"/>
</dbReference>
<name>D2UAJ2_XANAP</name>
<dbReference type="Gene3D" id="1.10.150.400">
    <property type="match status" value="1"/>
</dbReference>
<proteinExistence type="predicted"/>
<keyword evidence="2" id="KW-1185">Reference proteome</keyword>
<dbReference type="EMBL" id="FP565176">
    <property type="protein sequence ID" value="CBA16014.1"/>
    <property type="molecule type" value="Genomic_DNA"/>
</dbReference>
<evidence type="ECO:0000313" key="1">
    <source>
        <dbReference type="EMBL" id="CBA16014.1"/>
    </source>
</evidence>
<organism evidence="1 2">
    <name type="scientific">Xanthomonas albilineans (strain GPE PC73 / CFBP 7063)</name>
    <dbReference type="NCBI Taxonomy" id="380358"/>
    <lineage>
        <taxon>Bacteria</taxon>
        <taxon>Pseudomonadati</taxon>
        <taxon>Pseudomonadota</taxon>
        <taxon>Gammaproteobacteria</taxon>
        <taxon>Lysobacterales</taxon>
        <taxon>Lysobacteraceae</taxon>
        <taxon>Xanthomonas</taxon>
    </lineage>
</organism>
<dbReference type="InterPro" id="IPR023214">
    <property type="entry name" value="HAD_sf"/>
</dbReference>
<dbReference type="InterPro" id="IPR036412">
    <property type="entry name" value="HAD-like_sf"/>
</dbReference>
<dbReference type="STRING" id="380358.XALC_1509"/>
<dbReference type="KEGG" id="xal:XALC_1509"/>
<dbReference type="Proteomes" id="UP000001890">
    <property type="component" value="Chromosome"/>
</dbReference>
<protein>
    <submittedName>
        <fullName evidence="1">Probable xsa-associated protein</fullName>
    </submittedName>
</protein>